<feature type="non-terminal residue" evidence="1">
    <location>
        <position position="1"/>
    </location>
</feature>
<dbReference type="EMBL" id="BK013474">
    <property type="protein sequence ID" value="DAD50254.1"/>
    <property type="molecule type" value="Genomic_RNA"/>
</dbReference>
<dbReference type="GeneID" id="80399866"/>
<dbReference type="KEGG" id="vg:80399866"/>
<dbReference type="RefSeq" id="YP_010771419.1">
    <property type="nucleotide sequence ID" value="NC_074292.1"/>
</dbReference>
<name>A0A8S5KXC8_9VIRU</name>
<reference evidence="1 2" key="1">
    <citation type="submission" date="2020-09" db="EMBL/GenBank/DDBJ databases">
        <title>Leviviricetes taxonomy.</title>
        <authorList>
            <person name="Stockdale S.R."/>
            <person name="Callanan J."/>
            <person name="Adriaenssens E.M."/>
            <person name="Kuhn J.H."/>
            <person name="Rumnieks J."/>
            <person name="Shkoporov A."/>
            <person name="Draper L.A."/>
            <person name="Ross P."/>
            <person name="Hill C."/>
        </authorList>
    </citation>
    <scope>NUCLEOTIDE SEQUENCE [LARGE SCALE GENOMIC DNA]</scope>
</reference>
<proteinExistence type="predicted"/>
<organism evidence="1 2">
    <name type="scientific">ssRNA phage Gerhypos.4_35</name>
    <dbReference type="NCBI Taxonomy" id="2786337"/>
    <lineage>
        <taxon>Viruses</taxon>
        <taxon>Riboviria</taxon>
        <taxon>Orthornavirae</taxon>
        <taxon>Lenarviricota</taxon>
        <taxon>Leviviricetes</taxon>
        <taxon>Timlovirales</taxon>
        <taxon>Steitzviridae</taxon>
        <taxon>Lughthovirus</taxon>
        <taxon>Lughthovirus pedadaptatum</taxon>
        <taxon>Cunarovirus pedadaptatum</taxon>
    </lineage>
</organism>
<evidence type="ECO:0000313" key="1">
    <source>
        <dbReference type="EMBL" id="DAD50254.1"/>
    </source>
</evidence>
<evidence type="ECO:0000313" key="2">
    <source>
        <dbReference type="Proteomes" id="UP000681443"/>
    </source>
</evidence>
<accession>A0A8S5KXC8</accession>
<sequence length="460" mass="51993">GPKASQRRKLLFLLLVFQTRIPPCGSRDMGNLYLYRGRKPPRVIRHDDPIMVGVLPGNEGYFPGNYIYNGTREALIVSHPHHRLRKTGGWSGGGPFYAYKIHLVHEGLTVPLYTTLAWRSRHCSGSNYHSTVGRLGTSATFWTPANVIAADASQHYATGYARARPGNPVASLGQFLIELKEMPAVPFKRALKGGLSFRNIPRHAMNTLKDFRSLGGEYLNVVFGWKPFVADLRKMYYLTQTIDKRLAQLVRENGKYIRRKAKVMEDTSTESEEQTYLTPYANVFGGFPTYMSGTTRCTWERTVKTRVWFSGSFRYYIPDIDTWQWDARARLALFGALPTPELLWEVMPWSWLIDWFSNVGDVVSNISPNAVDNLTLRYSFIMKSVETKTVTTSHVSHSARNVPGQYWPAVNHAFRTTQTVVQKAREGGGNPYGLNVQLPSLSAYQLSILAALGISRSRVK</sequence>
<protein>
    <submittedName>
        <fullName evidence="1">Maturation protein</fullName>
    </submittedName>
</protein>
<dbReference type="Proteomes" id="UP000681443">
    <property type="component" value="Segment"/>
</dbReference>
<gene>
    <name evidence="1" type="primary">Gerhypos.4_35_1</name>
</gene>
<keyword evidence="2" id="KW-1185">Reference proteome</keyword>